<dbReference type="Proteomes" id="UP001496627">
    <property type="component" value="Unassembled WGS sequence"/>
</dbReference>
<sequence length="377" mass="41529">MSYDLAKLPIQSLLRPISEAAVALARLDERIARSPVGEGFLERSHFLDAHASLWVDGELVHLEDLVLHDALRDIRAPTHELTIARDILKTRRRIAAHPPGWALSAPGLASLRGRAWPAASWGEDGEGVPDGNVEPTGAPAGVGEVEDEVEDGLGDAFAAIDAVIARSEAAIEEAKKPGRVENAPDKDPFVYDLDWDEDERLEDWRAVLARAQDLPPVLQTIVALDAWNEISVLQHAPWLGRLLASSILREGAVTTGTHLVAINLGLKAIPVDRRRHRDRETRLLAIARALTISAETGLKEHDRLVLAREMMMRKLEGRRTSSRLPELVELVMARPLISAGMVAKMLEVTPQGARRIVQELGLREMTGRGRFRAWGII</sequence>
<dbReference type="InterPro" id="IPR048017">
    <property type="entry name" value="Y4cF-like"/>
</dbReference>
<proteinExistence type="predicted"/>
<feature type="region of interest" description="Disordered" evidence="1">
    <location>
        <begin position="120"/>
        <end position="139"/>
    </location>
</feature>
<organism evidence="4 5">
    <name type="scientific">Neorhizobium phenanthreniclasticum</name>
    <dbReference type="NCBI Taxonomy" id="3157917"/>
    <lineage>
        <taxon>Bacteria</taxon>
        <taxon>Pseudomonadati</taxon>
        <taxon>Pseudomonadota</taxon>
        <taxon>Alphaproteobacteria</taxon>
        <taxon>Hyphomicrobiales</taxon>
        <taxon>Rhizobiaceae</taxon>
        <taxon>Rhizobium/Agrobacterium group</taxon>
        <taxon>Neorhizobium</taxon>
    </lineage>
</organism>
<dbReference type="InterPro" id="IPR011670">
    <property type="entry name" value="DUF1612"/>
</dbReference>
<keyword evidence="5" id="KW-1185">Reference proteome</keyword>
<accession>A0ABV0M4D6</accession>
<name>A0ABV0M4D6_9HYPH</name>
<evidence type="ECO:0000256" key="1">
    <source>
        <dbReference type="SAM" id="MobiDB-lite"/>
    </source>
</evidence>
<dbReference type="NCBIfam" id="NF040876">
    <property type="entry name" value="RHE_PE00001_fam"/>
    <property type="match status" value="1"/>
</dbReference>
<evidence type="ECO:0000313" key="5">
    <source>
        <dbReference type="Proteomes" id="UP001496627"/>
    </source>
</evidence>
<reference evidence="4 5" key="1">
    <citation type="submission" date="2024-05" db="EMBL/GenBank/DDBJ databases">
        <title>Neorhizobium sp. Rsf11, a plant growth promoting and heavy metal resistant PAH-degrader.</title>
        <authorList>
            <person name="Golubev S.N."/>
            <person name="Muratova A.Y."/>
            <person name="Markelova M.I."/>
        </authorList>
    </citation>
    <scope>NUCLEOTIDE SEQUENCE [LARGE SCALE GENOMIC DNA]</scope>
    <source>
        <strain evidence="4 5">Rsf11</strain>
    </source>
</reference>
<evidence type="ECO:0000259" key="3">
    <source>
        <dbReference type="Pfam" id="PF11972"/>
    </source>
</evidence>
<dbReference type="EMBL" id="JBEAAL010000012">
    <property type="protein sequence ID" value="MEQ1406734.1"/>
    <property type="molecule type" value="Genomic_DNA"/>
</dbReference>
<comment type="caution">
    <text evidence="4">The sequence shown here is derived from an EMBL/GenBank/DDBJ whole genome shotgun (WGS) entry which is preliminary data.</text>
</comment>
<evidence type="ECO:0000313" key="4">
    <source>
        <dbReference type="EMBL" id="MEQ1406734.1"/>
    </source>
</evidence>
<dbReference type="Pfam" id="PF07756">
    <property type="entry name" value="DUF1612"/>
    <property type="match status" value="1"/>
</dbReference>
<feature type="domain" description="HTH DNA binding" evidence="3">
    <location>
        <begin position="324"/>
        <end position="377"/>
    </location>
</feature>
<protein>
    <submittedName>
        <fullName evidence="4">RHE_PE00001 family protein</fullName>
    </submittedName>
</protein>
<dbReference type="Pfam" id="PF11972">
    <property type="entry name" value="HTH_13"/>
    <property type="match status" value="1"/>
</dbReference>
<dbReference type="InterPro" id="IPR021068">
    <property type="entry name" value="HTH_DNA-bd"/>
</dbReference>
<evidence type="ECO:0000259" key="2">
    <source>
        <dbReference type="Pfam" id="PF07756"/>
    </source>
</evidence>
<feature type="domain" description="DUF1612" evidence="2">
    <location>
        <begin position="189"/>
        <end position="315"/>
    </location>
</feature>
<dbReference type="RefSeq" id="WP_348863485.1">
    <property type="nucleotide sequence ID" value="NZ_JBEAAL010000012.1"/>
</dbReference>
<gene>
    <name evidence="4" type="ORF">ABK249_17520</name>
</gene>